<gene>
    <name evidence="2" type="ORF">PRZ48_010899</name>
</gene>
<name>A0ABR0E9X7_ZASCE</name>
<keyword evidence="3" id="KW-1185">Reference proteome</keyword>
<sequence>MCLVTSPKRSYYVKDRDHYAPRPVSNYHGGPRSSITTSRRYSSSVPAERLRAECAEEQWGGL</sequence>
<evidence type="ECO:0000256" key="1">
    <source>
        <dbReference type="SAM" id="MobiDB-lite"/>
    </source>
</evidence>
<dbReference type="EMBL" id="JAXOVC010000008">
    <property type="protein sequence ID" value="KAK4498242.1"/>
    <property type="molecule type" value="Genomic_DNA"/>
</dbReference>
<organism evidence="2 3">
    <name type="scientific">Zasmidium cellare</name>
    <name type="common">Wine cellar mold</name>
    <name type="synonym">Racodium cellare</name>
    <dbReference type="NCBI Taxonomy" id="395010"/>
    <lineage>
        <taxon>Eukaryota</taxon>
        <taxon>Fungi</taxon>
        <taxon>Dikarya</taxon>
        <taxon>Ascomycota</taxon>
        <taxon>Pezizomycotina</taxon>
        <taxon>Dothideomycetes</taxon>
        <taxon>Dothideomycetidae</taxon>
        <taxon>Mycosphaerellales</taxon>
        <taxon>Mycosphaerellaceae</taxon>
        <taxon>Zasmidium</taxon>
    </lineage>
</organism>
<protein>
    <submittedName>
        <fullName evidence="2">Uncharacterized protein</fullName>
    </submittedName>
</protein>
<reference evidence="2 3" key="1">
    <citation type="journal article" date="2023" name="G3 (Bethesda)">
        <title>A chromosome-level genome assembly of Zasmidium syzygii isolated from banana leaves.</title>
        <authorList>
            <person name="van Westerhoven A.C."/>
            <person name="Mehrabi R."/>
            <person name="Talebi R."/>
            <person name="Steentjes M.B.F."/>
            <person name="Corcolon B."/>
            <person name="Chong P.A."/>
            <person name="Kema G.H.J."/>
            <person name="Seidl M.F."/>
        </authorList>
    </citation>
    <scope>NUCLEOTIDE SEQUENCE [LARGE SCALE GENOMIC DNA]</scope>
    <source>
        <strain evidence="2 3">P124</strain>
    </source>
</reference>
<evidence type="ECO:0000313" key="2">
    <source>
        <dbReference type="EMBL" id="KAK4498242.1"/>
    </source>
</evidence>
<evidence type="ECO:0000313" key="3">
    <source>
        <dbReference type="Proteomes" id="UP001305779"/>
    </source>
</evidence>
<feature type="region of interest" description="Disordered" evidence="1">
    <location>
        <begin position="21"/>
        <end position="47"/>
    </location>
</feature>
<dbReference type="Proteomes" id="UP001305779">
    <property type="component" value="Unassembled WGS sequence"/>
</dbReference>
<comment type="caution">
    <text evidence="2">The sequence shown here is derived from an EMBL/GenBank/DDBJ whole genome shotgun (WGS) entry which is preliminary data.</text>
</comment>
<proteinExistence type="predicted"/>
<accession>A0ABR0E9X7</accession>
<feature type="compositionally biased region" description="Low complexity" evidence="1">
    <location>
        <begin position="32"/>
        <end position="44"/>
    </location>
</feature>